<dbReference type="Proteomes" id="UP000324222">
    <property type="component" value="Unassembled WGS sequence"/>
</dbReference>
<protein>
    <submittedName>
        <fullName evidence="1">Uncharacterized protein</fullName>
    </submittedName>
</protein>
<evidence type="ECO:0000313" key="2">
    <source>
        <dbReference type="Proteomes" id="UP000324222"/>
    </source>
</evidence>
<accession>A0A5B7K3W9</accession>
<reference evidence="1 2" key="1">
    <citation type="submission" date="2019-05" db="EMBL/GenBank/DDBJ databases">
        <title>Another draft genome of Portunus trituberculatus and its Hox gene families provides insights of decapod evolution.</title>
        <authorList>
            <person name="Jeong J.-H."/>
            <person name="Song I."/>
            <person name="Kim S."/>
            <person name="Choi T."/>
            <person name="Kim D."/>
            <person name="Ryu S."/>
            <person name="Kim W."/>
        </authorList>
    </citation>
    <scope>NUCLEOTIDE SEQUENCE [LARGE SCALE GENOMIC DNA]</scope>
    <source>
        <tissue evidence="1">Muscle</tissue>
    </source>
</reference>
<proteinExistence type="predicted"/>
<gene>
    <name evidence="1" type="ORF">E2C01_095466</name>
</gene>
<name>A0A5B7K3W9_PORTR</name>
<dbReference type="EMBL" id="VSRR010120971">
    <property type="protein sequence ID" value="MPD00018.1"/>
    <property type="molecule type" value="Genomic_DNA"/>
</dbReference>
<sequence length="9" mass="997">MPRHSSIGL</sequence>
<organism evidence="1 2">
    <name type="scientific">Portunus trituberculatus</name>
    <name type="common">Swimming crab</name>
    <name type="synonym">Neptunus trituberculatus</name>
    <dbReference type="NCBI Taxonomy" id="210409"/>
    <lineage>
        <taxon>Eukaryota</taxon>
        <taxon>Metazoa</taxon>
        <taxon>Ecdysozoa</taxon>
        <taxon>Arthropoda</taxon>
        <taxon>Crustacea</taxon>
        <taxon>Multicrustacea</taxon>
        <taxon>Malacostraca</taxon>
        <taxon>Eumalacostraca</taxon>
        <taxon>Eucarida</taxon>
        <taxon>Decapoda</taxon>
        <taxon>Pleocyemata</taxon>
        <taxon>Brachyura</taxon>
        <taxon>Eubrachyura</taxon>
        <taxon>Portunoidea</taxon>
        <taxon>Portunidae</taxon>
        <taxon>Portuninae</taxon>
        <taxon>Portunus</taxon>
    </lineage>
</organism>
<comment type="caution">
    <text evidence="1">The sequence shown here is derived from an EMBL/GenBank/DDBJ whole genome shotgun (WGS) entry which is preliminary data.</text>
</comment>
<keyword evidence="2" id="KW-1185">Reference proteome</keyword>
<evidence type="ECO:0000313" key="1">
    <source>
        <dbReference type="EMBL" id="MPD00018.1"/>
    </source>
</evidence>